<organism evidence="7 8">
    <name type="scientific">Fusarium oxysporum f. sp. radicis-cucumerinum</name>
    <dbReference type="NCBI Taxonomy" id="327505"/>
    <lineage>
        <taxon>Eukaryota</taxon>
        <taxon>Fungi</taxon>
        <taxon>Dikarya</taxon>
        <taxon>Ascomycota</taxon>
        <taxon>Pezizomycotina</taxon>
        <taxon>Sordariomycetes</taxon>
        <taxon>Hypocreomycetidae</taxon>
        <taxon>Hypocreales</taxon>
        <taxon>Nectriaceae</taxon>
        <taxon>Fusarium</taxon>
        <taxon>Fusarium oxysporum species complex</taxon>
    </lineage>
</organism>
<dbReference type="PANTHER" id="PTHR23502:SF50">
    <property type="entry name" value="TRANSPORTER, PUTATIVE (AFU_ORTHOLOGUE AFUA_5G00430)-RELATED"/>
    <property type="match status" value="1"/>
</dbReference>
<keyword evidence="4 6" id="KW-0472">Membrane</keyword>
<evidence type="ECO:0000313" key="8">
    <source>
        <dbReference type="Proteomes" id="UP000219602"/>
    </source>
</evidence>
<evidence type="ECO:0008006" key="9">
    <source>
        <dbReference type="Google" id="ProtNLM"/>
    </source>
</evidence>
<comment type="caution">
    <text evidence="7">The sequence shown here is derived from an EMBL/GenBank/DDBJ whole genome shotgun (WGS) entry which is preliminary data.</text>
</comment>
<dbReference type="AlphaFoldDB" id="A0A2H3G9L3"/>
<keyword evidence="3 6" id="KW-1133">Transmembrane helix</keyword>
<feature type="transmembrane region" description="Helical" evidence="6">
    <location>
        <begin position="171"/>
        <end position="190"/>
    </location>
</feature>
<evidence type="ECO:0000256" key="5">
    <source>
        <dbReference type="ARBA" id="ARBA00023180"/>
    </source>
</evidence>
<feature type="transmembrane region" description="Helical" evidence="6">
    <location>
        <begin position="98"/>
        <end position="116"/>
    </location>
</feature>
<dbReference type="PANTHER" id="PTHR23502">
    <property type="entry name" value="MAJOR FACILITATOR SUPERFAMILY"/>
    <property type="match status" value="1"/>
</dbReference>
<comment type="subcellular location">
    <subcellularLocation>
        <location evidence="1">Membrane</location>
        <topology evidence="1">Multi-pass membrane protein</topology>
    </subcellularLocation>
</comment>
<dbReference type="SUPFAM" id="SSF103473">
    <property type="entry name" value="MFS general substrate transporter"/>
    <property type="match status" value="1"/>
</dbReference>
<protein>
    <recommendedName>
        <fullName evidence="9">Major facilitator superfamily (MFS) profile domain-containing protein</fullName>
    </recommendedName>
</protein>
<dbReference type="Proteomes" id="UP000219602">
    <property type="component" value="Chromosome 11"/>
</dbReference>
<feature type="transmembrane region" description="Helical" evidence="6">
    <location>
        <begin position="128"/>
        <end position="150"/>
    </location>
</feature>
<evidence type="ECO:0000313" key="7">
    <source>
        <dbReference type="EMBL" id="PCD27131.1"/>
    </source>
</evidence>
<dbReference type="STRING" id="327505.A0A2H3G9L3"/>
<name>A0A2H3G9L3_FUSOX</name>
<reference evidence="7 8" key="1">
    <citation type="journal article" date="2016" name="Environ. Microbiol.">
        <title>Effector profiles distinguish formae speciales of Fusarium oxysporum.</title>
        <authorList>
            <person name="van Dam P."/>
            <person name="Fokkens L."/>
            <person name="Schmidt S.M."/>
            <person name="Linmans J.H."/>
            <person name="Kistler H.C."/>
            <person name="Ma L.J."/>
            <person name="Rep M."/>
        </authorList>
    </citation>
    <scope>NUCLEOTIDE SEQUENCE [LARGE SCALE GENOMIC DNA]</scope>
    <source>
        <strain evidence="7 8">Forc016</strain>
    </source>
</reference>
<proteinExistence type="predicted"/>
<evidence type="ECO:0000256" key="4">
    <source>
        <dbReference type="ARBA" id="ARBA00023136"/>
    </source>
</evidence>
<reference evidence="7 8" key="2">
    <citation type="journal article" date="2017" name="Sci. Rep.">
        <title>A mobile pathogenicity chromosome in Fusarium oxysporum for infection of multiple cucurbit species.</title>
        <authorList>
            <person name="van Dam P."/>
            <person name="Fokkens L."/>
            <person name="Ayukawa Y."/>
            <person name="van der Gragt M."/>
            <person name="Ter Horst A."/>
            <person name="Brankovics B."/>
            <person name="Houterman P.M."/>
            <person name="Arie T."/>
            <person name="Rep M."/>
        </authorList>
    </citation>
    <scope>NUCLEOTIDE SEQUENCE [LARGE SCALE GENOMIC DNA]</scope>
    <source>
        <strain evidence="7 8">Forc016</strain>
    </source>
</reference>
<feature type="transmembrane region" description="Helical" evidence="6">
    <location>
        <begin position="196"/>
        <end position="220"/>
    </location>
</feature>
<gene>
    <name evidence="7" type="ORF">AU210_013546</name>
</gene>
<evidence type="ECO:0000256" key="1">
    <source>
        <dbReference type="ARBA" id="ARBA00004141"/>
    </source>
</evidence>
<dbReference type="GO" id="GO:0022857">
    <property type="term" value="F:transmembrane transporter activity"/>
    <property type="evidence" value="ECO:0007669"/>
    <property type="project" value="TreeGrafter"/>
</dbReference>
<evidence type="ECO:0000256" key="2">
    <source>
        <dbReference type="ARBA" id="ARBA00022692"/>
    </source>
</evidence>
<keyword evidence="2 6" id="KW-0812">Transmembrane</keyword>
<keyword evidence="5" id="KW-0325">Glycoprotein</keyword>
<dbReference type="EMBL" id="MABQ02000009">
    <property type="protein sequence ID" value="PCD27131.1"/>
    <property type="molecule type" value="Genomic_DNA"/>
</dbReference>
<evidence type="ECO:0000256" key="3">
    <source>
        <dbReference type="ARBA" id="ARBA00022989"/>
    </source>
</evidence>
<accession>A0A2H3G9L3</accession>
<evidence type="ECO:0000256" key="6">
    <source>
        <dbReference type="SAM" id="Phobius"/>
    </source>
</evidence>
<dbReference type="GO" id="GO:0005886">
    <property type="term" value="C:plasma membrane"/>
    <property type="evidence" value="ECO:0007669"/>
    <property type="project" value="TreeGrafter"/>
</dbReference>
<sequence>MRKRGRRTSPVRQLFPNQAEHLSAIFPHSDIVAHPVPTLYNMSSNLRRARPEQCVIHFDAWPQASVSVLQELPVQVRFNPAVCRSPVSLFPLFSKLELGFSTLVVSVVMTIQASFFSIPPYNFTPAQMGLMCIPLMIRSFMTVFIGGALADWLLIRMVRKSTGIHEPENRLWVYLLVPLLAATGCLLYGVGASTGVYWVLPCIRLFLIGVYTNVCLPIALGYGLDSYPELEDEIVQLSNFVRNVGGGALTFCIQPWINASGPRNTIIYLVVIIFVVHVT</sequence>
<dbReference type="InterPro" id="IPR036259">
    <property type="entry name" value="MFS_trans_sf"/>
</dbReference>